<sequence length="30" mass="3481">METNSQPLSENSTLEMQKNKQTKKNNDNID</sequence>
<evidence type="ECO:0000256" key="1">
    <source>
        <dbReference type="SAM" id="MobiDB-lite"/>
    </source>
</evidence>
<reference evidence="2" key="1">
    <citation type="submission" date="2014-11" db="EMBL/GenBank/DDBJ databases">
        <authorList>
            <person name="Amaro Gonzalez C."/>
        </authorList>
    </citation>
    <scope>NUCLEOTIDE SEQUENCE</scope>
</reference>
<accession>A0A0E9R983</accession>
<protein>
    <submittedName>
        <fullName evidence="2">Uncharacterized protein</fullName>
    </submittedName>
</protein>
<evidence type="ECO:0000313" key="2">
    <source>
        <dbReference type="EMBL" id="JAH25322.1"/>
    </source>
</evidence>
<organism evidence="2">
    <name type="scientific">Anguilla anguilla</name>
    <name type="common">European freshwater eel</name>
    <name type="synonym">Muraena anguilla</name>
    <dbReference type="NCBI Taxonomy" id="7936"/>
    <lineage>
        <taxon>Eukaryota</taxon>
        <taxon>Metazoa</taxon>
        <taxon>Chordata</taxon>
        <taxon>Craniata</taxon>
        <taxon>Vertebrata</taxon>
        <taxon>Euteleostomi</taxon>
        <taxon>Actinopterygii</taxon>
        <taxon>Neopterygii</taxon>
        <taxon>Teleostei</taxon>
        <taxon>Anguilliformes</taxon>
        <taxon>Anguillidae</taxon>
        <taxon>Anguilla</taxon>
    </lineage>
</organism>
<reference evidence="2" key="2">
    <citation type="journal article" date="2015" name="Fish Shellfish Immunol.">
        <title>Early steps in the European eel (Anguilla anguilla)-Vibrio vulnificus interaction in the gills: Role of the RtxA13 toxin.</title>
        <authorList>
            <person name="Callol A."/>
            <person name="Pajuelo D."/>
            <person name="Ebbesson L."/>
            <person name="Teles M."/>
            <person name="MacKenzie S."/>
            <person name="Amaro C."/>
        </authorList>
    </citation>
    <scope>NUCLEOTIDE SEQUENCE</scope>
</reference>
<feature type="compositionally biased region" description="Polar residues" evidence="1">
    <location>
        <begin position="1"/>
        <end position="16"/>
    </location>
</feature>
<feature type="region of interest" description="Disordered" evidence="1">
    <location>
        <begin position="1"/>
        <end position="30"/>
    </location>
</feature>
<proteinExistence type="predicted"/>
<dbReference type="EMBL" id="GBXM01083255">
    <property type="protein sequence ID" value="JAH25322.1"/>
    <property type="molecule type" value="Transcribed_RNA"/>
</dbReference>
<name>A0A0E9R983_ANGAN</name>
<dbReference type="AlphaFoldDB" id="A0A0E9R983"/>